<comment type="caution">
    <text evidence="1">The sequence shown here is derived from an EMBL/GenBank/DDBJ whole genome shotgun (WGS) entry which is preliminary data.</text>
</comment>
<dbReference type="AlphaFoldDB" id="A0AAV7WY13"/>
<dbReference type="Proteomes" id="UP001066276">
    <property type="component" value="Chromosome 1_1"/>
</dbReference>
<evidence type="ECO:0000313" key="1">
    <source>
        <dbReference type="EMBL" id="KAJ1217978.1"/>
    </source>
</evidence>
<gene>
    <name evidence="1" type="ORF">NDU88_005565</name>
</gene>
<evidence type="ECO:0000313" key="2">
    <source>
        <dbReference type="Proteomes" id="UP001066276"/>
    </source>
</evidence>
<protein>
    <submittedName>
        <fullName evidence="1">Uncharacterized protein</fullName>
    </submittedName>
</protein>
<dbReference type="EMBL" id="JANPWB010000001">
    <property type="protein sequence ID" value="KAJ1217978.1"/>
    <property type="molecule type" value="Genomic_DNA"/>
</dbReference>
<name>A0AAV7WY13_PLEWA</name>
<sequence>MPHKNVVYFDGQYYQQVKESVILNAKAANDASGSPSRRGLSCVDPLFQSMDVHVPNERMHVTRCAWLFSAVCQVSKVTSYLTAKPS</sequence>
<organism evidence="1 2">
    <name type="scientific">Pleurodeles waltl</name>
    <name type="common">Iberian ribbed newt</name>
    <dbReference type="NCBI Taxonomy" id="8319"/>
    <lineage>
        <taxon>Eukaryota</taxon>
        <taxon>Metazoa</taxon>
        <taxon>Chordata</taxon>
        <taxon>Craniata</taxon>
        <taxon>Vertebrata</taxon>
        <taxon>Euteleostomi</taxon>
        <taxon>Amphibia</taxon>
        <taxon>Batrachia</taxon>
        <taxon>Caudata</taxon>
        <taxon>Salamandroidea</taxon>
        <taxon>Salamandridae</taxon>
        <taxon>Pleurodelinae</taxon>
        <taxon>Pleurodeles</taxon>
    </lineage>
</organism>
<reference evidence="1" key="1">
    <citation type="journal article" date="2022" name="bioRxiv">
        <title>Sequencing and chromosome-scale assembly of the giantPleurodeles waltlgenome.</title>
        <authorList>
            <person name="Brown T."/>
            <person name="Elewa A."/>
            <person name="Iarovenko S."/>
            <person name="Subramanian E."/>
            <person name="Araus A.J."/>
            <person name="Petzold A."/>
            <person name="Susuki M."/>
            <person name="Suzuki K.-i.T."/>
            <person name="Hayashi T."/>
            <person name="Toyoda A."/>
            <person name="Oliveira C."/>
            <person name="Osipova E."/>
            <person name="Leigh N.D."/>
            <person name="Simon A."/>
            <person name="Yun M.H."/>
        </authorList>
    </citation>
    <scope>NUCLEOTIDE SEQUENCE</scope>
    <source>
        <strain evidence="1">20211129_DDA</strain>
        <tissue evidence="1">Liver</tissue>
    </source>
</reference>
<proteinExistence type="predicted"/>
<accession>A0AAV7WY13</accession>
<keyword evidence="2" id="KW-1185">Reference proteome</keyword>